<dbReference type="Proteomes" id="UP000324832">
    <property type="component" value="Unassembled WGS sequence"/>
</dbReference>
<reference evidence="2 3" key="1">
    <citation type="submission" date="2017-07" db="EMBL/GenBank/DDBJ databases">
        <authorList>
            <person name="Talla V."/>
            <person name="Backstrom N."/>
        </authorList>
    </citation>
    <scope>NUCLEOTIDE SEQUENCE [LARGE SCALE GENOMIC DNA]</scope>
</reference>
<evidence type="ECO:0000313" key="2">
    <source>
        <dbReference type="EMBL" id="VVC93834.1"/>
    </source>
</evidence>
<dbReference type="AlphaFoldDB" id="A0A5E4Q6J3"/>
<feature type="compositionally biased region" description="Low complexity" evidence="1">
    <location>
        <begin position="79"/>
        <end position="89"/>
    </location>
</feature>
<proteinExistence type="predicted"/>
<evidence type="ECO:0000256" key="1">
    <source>
        <dbReference type="SAM" id="MobiDB-lite"/>
    </source>
</evidence>
<feature type="region of interest" description="Disordered" evidence="1">
    <location>
        <begin position="10"/>
        <end position="43"/>
    </location>
</feature>
<keyword evidence="3" id="KW-1185">Reference proteome</keyword>
<feature type="region of interest" description="Disordered" evidence="1">
    <location>
        <begin position="73"/>
        <end position="118"/>
    </location>
</feature>
<evidence type="ECO:0000313" key="3">
    <source>
        <dbReference type="Proteomes" id="UP000324832"/>
    </source>
</evidence>
<gene>
    <name evidence="2" type="ORF">LSINAPIS_LOCUS5936</name>
</gene>
<protein>
    <submittedName>
        <fullName evidence="2">Uncharacterized protein</fullName>
    </submittedName>
</protein>
<organism evidence="2 3">
    <name type="scientific">Leptidea sinapis</name>
    <dbReference type="NCBI Taxonomy" id="189913"/>
    <lineage>
        <taxon>Eukaryota</taxon>
        <taxon>Metazoa</taxon>
        <taxon>Ecdysozoa</taxon>
        <taxon>Arthropoda</taxon>
        <taxon>Hexapoda</taxon>
        <taxon>Insecta</taxon>
        <taxon>Pterygota</taxon>
        <taxon>Neoptera</taxon>
        <taxon>Endopterygota</taxon>
        <taxon>Lepidoptera</taxon>
        <taxon>Glossata</taxon>
        <taxon>Ditrysia</taxon>
        <taxon>Papilionoidea</taxon>
        <taxon>Pieridae</taxon>
        <taxon>Dismorphiinae</taxon>
        <taxon>Leptidea</taxon>
    </lineage>
</organism>
<feature type="compositionally biased region" description="Acidic residues" evidence="1">
    <location>
        <begin position="93"/>
        <end position="102"/>
    </location>
</feature>
<sequence length="207" mass="21358">MTPHITAACLETAEPARADRTPSSSPPSHPAIPTTSPSHDLADGPVRLQSALADDNQLLSGAESQQEEVRVAFGEGDDQQAAAQTNTAAVDEISLDDADDSEESRNKRFLSFGGGDSSSGGGSGNFLFDVVRLVAGSSSGASSGGAGEGEEGAKGDNLTEGVPGPITRLFIIANRGIANLIQDLILRIAQTSERIVNFKARLITSII</sequence>
<name>A0A5E4Q6J3_9NEOP</name>
<accession>A0A5E4Q6J3</accession>
<feature type="region of interest" description="Disordered" evidence="1">
    <location>
        <begin position="139"/>
        <end position="160"/>
    </location>
</feature>
<dbReference type="EMBL" id="FZQP02001782">
    <property type="protein sequence ID" value="VVC93834.1"/>
    <property type="molecule type" value="Genomic_DNA"/>
</dbReference>